<feature type="domain" description="Glutamine amidotransferase type-2" evidence="11">
    <location>
        <begin position="2"/>
        <end position="186"/>
    </location>
</feature>
<dbReference type="Proteomes" id="UP001527925">
    <property type="component" value="Unassembled WGS sequence"/>
</dbReference>
<evidence type="ECO:0000256" key="3">
    <source>
        <dbReference type="ARBA" id="ARBA00022605"/>
    </source>
</evidence>
<keyword evidence="6" id="KW-0061">Asparagine biosynthesis</keyword>
<keyword evidence="3" id="KW-0028">Amino-acid biosynthesis</keyword>
<organism evidence="12 13">
    <name type="scientific">Polyrhizophydium stewartii</name>
    <dbReference type="NCBI Taxonomy" id="2732419"/>
    <lineage>
        <taxon>Eukaryota</taxon>
        <taxon>Fungi</taxon>
        <taxon>Fungi incertae sedis</taxon>
        <taxon>Chytridiomycota</taxon>
        <taxon>Chytridiomycota incertae sedis</taxon>
        <taxon>Chytridiomycetes</taxon>
        <taxon>Rhizophydiales</taxon>
        <taxon>Rhizophydiales incertae sedis</taxon>
        <taxon>Polyrhizophydium</taxon>
    </lineage>
</organism>
<keyword evidence="2 12" id="KW-0436">Ligase</keyword>
<dbReference type="InterPro" id="IPR050795">
    <property type="entry name" value="Asn_Synthetase"/>
</dbReference>
<dbReference type="PANTHER" id="PTHR11772">
    <property type="entry name" value="ASPARAGINE SYNTHETASE"/>
    <property type="match status" value="1"/>
</dbReference>
<dbReference type="NCBIfam" id="NF006949">
    <property type="entry name" value="PRK09431.1"/>
    <property type="match status" value="1"/>
</dbReference>
<evidence type="ECO:0000256" key="8">
    <source>
        <dbReference type="ARBA" id="ARBA00029440"/>
    </source>
</evidence>
<evidence type="ECO:0000259" key="11">
    <source>
        <dbReference type="PROSITE" id="PS51278"/>
    </source>
</evidence>
<comment type="catalytic activity">
    <reaction evidence="9">
        <text>L-aspartate + L-glutamine + ATP + H2O = L-asparagine + L-glutamate + AMP + diphosphate + H(+)</text>
        <dbReference type="Rhea" id="RHEA:12228"/>
        <dbReference type="ChEBI" id="CHEBI:15377"/>
        <dbReference type="ChEBI" id="CHEBI:15378"/>
        <dbReference type="ChEBI" id="CHEBI:29985"/>
        <dbReference type="ChEBI" id="CHEBI:29991"/>
        <dbReference type="ChEBI" id="CHEBI:30616"/>
        <dbReference type="ChEBI" id="CHEBI:33019"/>
        <dbReference type="ChEBI" id="CHEBI:58048"/>
        <dbReference type="ChEBI" id="CHEBI:58359"/>
        <dbReference type="ChEBI" id="CHEBI:456215"/>
        <dbReference type="EC" id="6.3.5.4"/>
    </reaction>
</comment>
<evidence type="ECO:0000256" key="7">
    <source>
        <dbReference type="ARBA" id="ARBA00022962"/>
    </source>
</evidence>
<comment type="caution">
    <text evidence="12">The sequence shown here is derived from an EMBL/GenBank/DDBJ whole genome shotgun (WGS) entry which is preliminary data.</text>
</comment>
<keyword evidence="13" id="KW-1185">Reference proteome</keyword>
<dbReference type="PROSITE" id="PS51278">
    <property type="entry name" value="GATASE_TYPE_2"/>
    <property type="match status" value="1"/>
</dbReference>
<dbReference type="InterPro" id="IPR017932">
    <property type="entry name" value="GATase_2_dom"/>
</dbReference>
<evidence type="ECO:0000256" key="6">
    <source>
        <dbReference type="ARBA" id="ARBA00022888"/>
    </source>
</evidence>
<dbReference type="InterPro" id="IPR029055">
    <property type="entry name" value="Ntn_hydrolases_N"/>
</dbReference>
<dbReference type="EMBL" id="JADGIZ020000033">
    <property type="protein sequence ID" value="KAL2914495.1"/>
    <property type="molecule type" value="Genomic_DNA"/>
</dbReference>
<dbReference type="Gene3D" id="3.40.50.620">
    <property type="entry name" value="HUPs"/>
    <property type="match status" value="1"/>
</dbReference>
<evidence type="ECO:0000313" key="13">
    <source>
        <dbReference type="Proteomes" id="UP001527925"/>
    </source>
</evidence>
<dbReference type="EC" id="6.3.5.4" evidence="1"/>
<dbReference type="Pfam" id="PF13537">
    <property type="entry name" value="GATase_7"/>
    <property type="match status" value="1"/>
</dbReference>
<reference evidence="12 13" key="1">
    <citation type="submission" date="2023-09" db="EMBL/GenBank/DDBJ databases">
        <title>Pangenome analysis of Batrachochytrium dendrobatidis and related Chytrids.</title>
        <authorList>
            <person name="Yacoub M.N."/>
            <person name="Stajich J.E."/>
            <person name="James T.Y."/>
        </authorList>
    </citation>
    <scope>NUCLEOTIDE SEQUENCE [LARGE SCALE GENOMIC DNA]</scope>
    <source>
        <strain evidence="12 13">JEL0888</strain>
    </source>
</reference>
<evidence type="ECO:0000256" key="4">
    <source>
        <dbReference type="ARBA" id="ARBA00022741"/>
    </source>
</evidence>
<dbReference type="InterPro" id="IPR033738">
    <property type="entry name" value="AsnB_N"/>
</dbReference>
<proteinExistence type="predicted"/>
<sequence length="577" mass="65482">MCGIFAVFNHGGIQSFRQRATQLAKKIRHRGPDWSGVKVVGNHILCHERLAIVGIESGAQPLVNETGTVILAVNGEIYNHVTLRKLLKREHTFKTKSDCEVLLHLWEELGPEMVRLIDGMFSFVLYDSEKDVYFAARDHVGITTLYQGWRSADNSVWFASEMKALNEDCDRIIAFPPGHYYESSSGKTTQYYRPEWYSHPASGIPSLDLEDATLSPEDEARMYKSLRTALETSVKKRLMSEVPYGVLLSGGLDSSLIASIAMRIRRTETDHSNDDDDIRSAYSSVAAWPTLHSFSIGLPGSPDLIAARKVADFLKTVHHEFTFTVQDGIDAIFDVIYHLETYDVTTVRASTPMYLLSRKIKAMGVKMVLSGEGSDEIFGGYLYFHNSPTAQALHHECIARIQNLHTSDNLRANKSTMAWGLEARVPFLDRAFLDVAMMHVPANHKLSRRGPYNHKLEKYVLRKAFDMPEDPYLPDDVLWRQKEQFSDGVGYSWIDSLKLHAEKTVSDQALSEAAQRFPHDTPTTKEAYWYRDIFDTHFPQKACLESVVRWIPRKDWGCAEDPSGRAQKVHQAAYQQE</sequence>
<dbReference type="Pfam" id="PF00733">
    <property type="entry name" value="Asn_synthase"/>
    <property type="match status" value="1"/>
</dbReference>
<evidence type="ECO:0000256" key="5">
    <source>
        <dbReference type="ARBA" id="ARBA00022840"/>
    </source>
</evidence>
<dbReference type="PIRSF" id="PIRSF001589">
    <property type="entry name" value="Asn_synthetase_glu-h"/>
    <property type="match status" value="1"/>
</dbReference>
<dbReference type="InterPro" id="IPR014729">
    <property type="entry name" value="Rossmann-like_a/b/a_fold"/>
</dbReference>
<accession>A0ABR4N4V5</accession>
<gene>
    <name evidence="12" type="primary">ASN1</name>
    <name evidence="12" type="ORF">HK105_206062</name>
</gene>
<name>A0ABR4N4V5_9FUNG</name>
<keyword evidence="7" id="KW-0315">Glutamine amidotransferase</keyword>
<evidence type="ECO:0000256" key="2">
    <source>
        <dbReference type="ARBA" id="ARBA00022598"/>
    </source>
</evidence>
<comment type="pathway">
    <text evidence="8">Amino-acid biosynthesis.</text>
</comment>
<dbReference type="CDD" id="cd00712">
    <property type="entry name" value="AsnB"/>
    <property type="match status" value="1"/>
</dbReference>
<dbReference type="PANTHER" id="PTHR11772:SF2">
    <property type="entry name" value="ASPARAGINE SYNTHETASE [GLUTAMINE-HYDROLYZING]"/>
    <property type="match status" value="1"/>
</dbReference>
<evidence type="ECO:0000256" key="10">
    <source>
        <dbReference type="PIRNR" id="PIRNR001589"/>
    </source>
</evidence>
<dbReference type="NCBIfam" id="TIGR01536">
    <property type="entry name" value="asn_synth_AEB"/>
    <property type="match status" value="1"/>
</dbReference>
<dbReference type="InterPro" id="IPR001962">
    <property type="entry name" value="Asn_synthase"/>
</dbReference>
<protein>
    <recommendedName>
        <fullName evidence="1">asparagine synthase (glutamine-hydrolyzing)</fullName>
        <ecNumber evidence="1">6.3.5.4</ecNumber>
    </recommendedName>
</protein>
<dbReference type="GO" id="GO:0004066">
    <property type="term" value="F:asparagine synthase (glutamine-hydrolyzing) activity"/>
    <property type="evidence" value="ECO:0007669"/>
    <property type="project" value="UniProtKB-EC"/>
</dbReference>
<evidence type="ECO:0000256" key="1">
    <source>
        <dbReference type="ARBA" id="ARBA00012737"/>
    </source>
</evidence>
<dbReference type="SUPFAM" id="SSF52402">
    <property type="entry name" value="Adenine nucleotide alpha hydrolases-like"/>
    <property type="match status" value="1"/>
</dbReference>
<dbReference type="InterPro" id="IPR006426">
    <property type="entry name" value="Asn_synth_AEB"/>
</dbReference>
<evidence type="ECO:0000313" key="12">
    <source>
        <dbReference type="EMBL" id="KAL2914495.1"/>
    </source>
</evidence>
<dbReference type="CDD" id="cd01991">
    <property type="entry name" value="Asn_synthase_B_C"/>
    <property type="match status" value="1"/>
</dbReference>
<dbReference type="Gene3D" id="3.60.20.10">
    <property type="entry name" value="Glutamine Phosphoribosylpyrophosphate, subunit 1, domain 1"/>
    <property type="match status" value="1"/>
</dbReference>
<evidence type="ECO:0000256" key="9">
    <source>
        <dbReference type="ARBA" id="ARBA00048741"/>
    </source>
</evidence>
<dbReference type="SUPFAM" id="SSF56235">
    <property type="entry name" value="N-terminal nucleophile aminohydrolases (Ntn hydrolases)"/>
    <property type="match status" value="1"/>
</dbReference>
<keyword evidence="4 10" id="KW-0547">Nucleotide-binding</keyword>
<keyword evidence="5 10" id="KW-0067">ATP-binding</keyword>